<sequence length="83" mass="9036">MVGNNKKSGGGGGGWKKGVEKTKVAATSGFRKVKESTSTGVNWIKDNSTFGNHHYCFHFWPPTTTPITCATADYREPLSKEKS</sequence>
<reference evidence="2 3" key="1">
    <citation type="submission" date="2020-08" db="EMBL/GenBank/DDBJ databases">
        <title>Plant Genome Project.</title>
        <authorList>
            <person name="Zhang R.-G."/>
        </authorList>
    </citation>
    <scope>NUCLEOTIDE SEQUENCE [LARGE SCALE GENOMIC DNA]</scope>
    <source>
        <tissue evidence="2">Rhizome</tissue>
    </source>
</reference>
<gene>
    <name evidence="2" type="ORF">ZIOFF_026641</name>
</gene>
<proteinExistence type="predicted"/>
<dbReference type="AlphaFoldDB" id="A0A8J5GZ65"/>
<comment type="caution">
    <text evidence="2">The sequence shown here is derived from an EMBL/GenBank/DDBJ whole genome shotgun (WGS) entry which is preliminary data.</text>
</comment>
<dbReference type="Proteomes" id="UP000734854">
    <property type="component" value="Unassembled WGS sequence"/>
</dbReference>
<dbReference type="EMBL" id="JACMSC010000007">
    <property type="protein sequence ID" value="KAG6516192.1"/>
    <property type="molecule type" value="Genomic_DNA"/>
</dbReference>
<organism evidence="2 3">
    <name type="scientific">Zingiber officinale</name>
    <name type="common">Ginger</name>
    <name type="synonym">Amomum zingiber</name>
    <dbReference type="NCBI Taxonomy" id="94328"/>
    <lineage>
        <taxon>Eukaryota</taxon>
        <taxon>Viridiplantae</taxon>
        <taxon>Streptophyta</taxon>
        <taxon>Embryophyta</taxon>
        <taxon>Tracheophyta</taxon>
        <taxon>Spermatophyta</taxon>
        <taxon>Magnoliopsida</taxon>
        <taxon>Liliopsida</taxon>
        <taxon>Zingiberales</taxon>
        <taxon>Zingiberaceae</taxon>
        <taxon>Zingiber</taxon>
    </lineage>
</organism>
<protein>
    <submittedName>
        <fullName evidence="2">Uncharacterized protein</fullName>
    </submittedName>
</protein>
<keyword evidence="3" id="KW-1185">Reference proteome</keyword>
<feature type="region of interest" description="Disordered" evidence="1">
    <location>
        <begin position="1"/>
        <end position="20"/>
    </location>
</feature>
<accession>A0A8J5GZ65</accession>
<evidence type="ECO:0000313" key="2">
    <source>
        <dbReference type="EMBL" id="KAG6516192.1"/>
    </source>
</evidence>
<evidence type="ECO:0000256" key="1">
    <source>
        <dbReference type="SAM" id="MobiDB-lite"/>
    </source>
</evidence>
<name>A0A8J5GZ65_ZINOF</name>
<evidence type="ECO:0000313" key="3">
    <source>
        <dbReference type="Proteomes" id="UP000734854"/>
    </source>
</evidence>